<dbReference type="EMBL" id="CP104965">
    <property type="protein sequence ID" value="UXN68282.1"/>
    <property type="molecule type" value="Genomic_DNA"/>
</dbReference>
<sequence length="82" mass="9168">MSGFDYSAAAELYPSKGRNESPKARYRRFATAAEAVQYAVEEMPQALLRGSFLEVDEQRFDGAQILDLYSAETYPLVRAPAD</sequence>
<reference evidence="1 2" key="1">
    <citation type="submission" date="2022-09" db="EMBL/GenBank/DDBJ databases">
        <title>Interaction between co-microsymbionts with complementary sets of symbiotic genes in legume-rhizobium systems.</title>
        <authorList>
            <person name="Safronova V."/>
            <person name="Sazanova A."/>
            <person name="Afonin A."/>
            <person name="Chirak E."/>
        </authorList>
    </citation>
    <scope>NUCLEOTIDE SEQUENCE [LARGE SCALE GENOMIC DNA]</scope>
    <source>
        <strain evidence="1 2">A18/4-1</strain>
    </source>
</reference>
<keyword evidence="2" id="KW-1185">Reference proteome</keyword>
<name>A0ABY6C822_9HYPH</name>
<accession>A0ABY6C822</accession>
<gene>
    <name evidence="1" type="ORF">N8A98_13475</name>
</gene>
<protein>
    <submittedName>
        <fullName evidence="1">Uncharacterized protein</fullName>
    </submittedName>
</protein>
<evidence type="ECO:0000313" key="1">
    <source>
        <dbReference type="EMBL" id="UXN68282.1"/>
    </source>
</evidence>
<evidence type="ECO:0000313" key="2">
    <source>
        <dbReference type="Proteomes" id="UP001061862"/>
    </source>
</evidence>
<dbReference type="Proteomes" id="UP001061862">
    <property type="component" value="Chromosome"/>
</dbReference>
<proteinExistence type="predicted"/>
<organism evidence="1 2">
    <name type="scientific">Devosia neptuniae</name>
    <dbReference type="NCBI Taxonomy" id="191302"/>
    <lineage>
        <taxon>Bacteria</taxon>
        <taxon>Pseudomonadati</taxon>
        <taxon>Pseudomonadota</taxon>
        <taxon>Alphaproteobacteria</taxon>
        <taxon>Hyphomicrobiales</taxon>
        <taxon>Devosiaceae</taxon>
        <taxon>Devosia</taxon>
    </lineage>
</organism>
<dbReference type="RefSeq" id="WP_262166045.1">
    <property type="nucleotide sequence ID" value="NZ_CP104965.1"/>
</dbReference>